<dbReference type="STRING" id="4155.A0A022QY60"/>
<feature type="domain" description="RING-type" evidence="9">
    <location>
        <begin position="9"/>
        <end position="54"/>
    </location>
</feature>
<feature type="repeat" description="WD" evidence="7">
    <location>
        <begin position="630"/>
        <end position="669"/>
    </location>
</feature>
<dbReference type="InterPro" id="IPR027370">
    <property type="entry name" value="Znf-RING_euk"/>
</dbReference>
<evidence type="ECO:0000256" key="7">
    <source>
        <dbReference type="PROSITE-ProRule" id="PRU00221"/>
    </source>
</evidence>
<evidence type="ECO:0000256" key="4">
    <source>
        <dbReference type="ARBA" id="ARBA00022771"/>
    </source>
</evidence>
<keyword evidence="5" id="KW-0862">Zinc</keyword>
<dbReference type="SMART" id="SM00320">
    <property type="entry name" value="WD40"/>
    <property type="match status" value="7"/>
</dbReference>
<dbReference type="PANTHER" id="PTHR44489:SF11">
    <property type="entry name" value="WD REPEAT DOMAIN 86"/>
    <property type="match status" value="1"/>
</dbReference>
<dbReference type="InterPro" id="IPR020472">
    <property type="entry name" value="WD40_PAC1"/>
</dbReference>
<dbReference type="SUPFAM" id="SSF56112">
    <property type="entry name" value="Protein kinase-like (PK-like)"/>
    <property type="match status" value="1"/>
</dbReference>
<dbReference type="SUPFAM" id="SSF57850">
    <property type="entry name" value="RING/U-box"/>
    <property type="match status" value="1"/>
</dbReference>
<dbReference type="Pfam" id="PF13445">
    <property type="entry name" value="zf-RING_UBOX"/>
    <property type="match status" value="1"/>
</dbReference>
<keyword evidence="3" id="KW-0677">Repeat</keyword>
<dbReference type="EMBL" id="KI630834">
    <property type="protein sequence ID" value="EYU32504.1"/>
    <property type="molecule type" value="Genomic_DNA"/>
</dbReference>
<dbReference type="eggNOG" id="ENOG502QT1J">
    <property type="taxonomic scope" value="Eukaryota"/>
</dbReference>
<evidence type="ECO:0000313" key="10">
    <source>
        <dbReference type="EMBL" id="EYU32504.1"/>
    </source>
</evidence>
<evidence type="ECO:0000259" key="9">
    <source>
        <dbReference type="PROSITE" id="PS50089"/>
    </source>
</evidence>
<dbReference type="InterPro" id="IPR044715">
    <property type="entry name" value="WDR86-like"/>
</dbReference>
<accession>A0A022QY60</accession>
<keyword evidence="2" id="KW-0479">Metal-binding</keyword>
<dbReference type="AlphaFoldDB" id="A0A022QY60"/>
<sequence length="789" mass="87467">MEEAEPPECPVCLQPYDAVSAIPRVLTCGHTTCEACLKQLPNPFPNTIRCTVCTLLVKFLNCPSSLPKNLDLLHFSSALQNRHRTKEKIVNSPSPHPPGTKHFPPTVNSWSYEVYRKWKKWILPEDCISIVEFGSESDGGGVCGTVLKYFESDHVIGSVLKEGETVGLFVIGVFVEDQANSKYFNSSYESRIAAVLCRMKEEDKTQLEVILCASLRVNNVGKAYGFWYNEDDKCVYIVFEKFKSPNLNCVLKQKESEEGDLSTDEIRGMAMLGLEACEILSRLNSEGLIIGFLSASSFGFDDFGRVCIDLSKILNTGTRLNMAVRRGFKDSEVDLFQEDYVFISPEMLLHFLVKDGFDLDLGKSRYEVGSASDVWSLACLLVRCIVGKSFLEEIEPFLNSVVNGTKDKTGCDYSDRPVITELWRCMRELIIKPQFDTGLVLKQDVKKEKSGQSVVLGELCYIVEKTDINKEVGEDVEPSVDGDVAESMSIGQVKCTEMKGHLDCITGLAIGGGFLFSSSYDKIVRVWSLQDFTHVHSFKGHDHRITALVFVDGAQQLCISGDNEGVICIWEANPPFSELPLKKLYEAKDWRYSGIHAMAVSGTTQHLYTGGGDKLVKAWSLQDYTISCSMSGHKSVVSSLVVSESVLFSGSWDGTVRLWSLVDHSPVAVLGQDILGNVASVSSLCADRHLLFVGHENGSIKIWHNDVLLKSIETHKGAVFSICKKGKWLFSGGWDKTISVQEISEDVLEMEATPIGSIACNSTITALAYWNGKIFVGQADRIIKVYHGM</sequence>
<name>A0A022QY60_ERYGU</name>
<gene>
    <name evidence="10" type="ORF">MIMGU_mgv1a001590mg</name>
</gene>
<keyword evidence="4 6" id="KW-0863">Zinc-finger</keyword>
<evidence type="ECO:0000256" key="3">
    <source>
        <dbReference type="ARBA" id="ARBA00022737"/>
    </source>
</evidence>
<dbReference type="SMART" id="SM00184">
    <property type="entry name" value="RING"/>
    <property type="match status" value="1"/>
</dbReference>
<dbReference type="Gene3D" id="2.130.10.10">
    <property type="entry name" value="YVTN repeat-like/Quinoprotein amine dehydrogenase"/>
    <property type="match status" value="2"/>
</dbReference>
<dbReference type="Gene3D" id="1.10.510.10">
    <property type="entry name" value="Transferase(Phosphotransferase) domain 1"/>
    <property type="match status" value="1"/>
</dbReference>
<dbReference type="PROSITE" id="PS50294">
    <property type="entry name" value="WD_REPEATS_REGION"/>
    <property type="match status" value="1"/>
</dbReference>
<evidence type="ECO:0000259" key="8">
    <source>
        <dbReference type="PROSITE" id="PS50011"/>
    </source>
</evidence>
<dbReference type="PANTHER" id="PTHR44489">
    <property type="match status" value="1"/>
</dbReference>
<dbReference type="CDD" id="cd16587">
    <property type="entry name" value="RING-HC_TRIM32_C-VII"/>
    <property type="match status" value="1"/>
</dbReference>
<evidence type="ECO:0000313" key="11">
    <source>
        <dbReference type="Proteomes" id="UP000030748"/>
    </source>
</evidence>
<proteinExistence type="predicted"/>
<dbReference type="InterPro" id="IPR011009">
    <property type="entry name" value="Kinase-like_dom_sf"/>
</dbReference>
<feature type="domain" description="Protein kinase" evidence="8">
    <location>
        <begin position="132"/>
        <end position="504"/>
    </location>
</feature>
<evidence type="ECO:0000256" key="2">
    <source>
        <dbReference type="ARBA" id="ARBA00022723"/>
    </source>
</evidence>
<dbReference type="SUPFAM" id="SSF50978">
    <property type="entry name" value="WD40 repeat-like"/>
    <property type="match status" value="1"/>
</dbReference>
<keyword evidence="11" id="KW-1185">Reference proteome</keyword>
<dbReference type="PRINTS" id="PR00320">
    <property type="entry name" value="GPROTEINBRPT"/>
</dbReference>
<evidence type="ECO:0008006" key="12">
    <source>
        <dbReference type="Google" id="ProtNLM"/>
    </source>
</evidence>
<dbReference type="GO" id="GO:0005524">
    <property type="term" value="F:ATP binding"/>
    <property type="evidence" value="ECO:0007669"/>
    <property type="project" value="InterPro"/>
</dbReference>
<dbReference type="PROSITE" id="PS50089">
    <property type="entry name" value="ZF_RING_2"/>
    <property type="match status" value="1"/>
</dbReference>
<evidence type="ECO:0000256" key="5">
    <source>
        <dbReference type="ARBA" id="ARBA00022833"/>
    </source>
</evidence>
<dbReference type="Pfam" id="PF00400">
    <property type="entry name" value="WD40"/>
    <property type="match status" value="4"/>
</dbReference>
<dbReference type="InterPro" id="IPR036322">
    <property type="entry name" value="WD40_repeat_dom_sf"/>
</dbReference>
<evidence type="ECO:0000256" key="1">
    <source>
        <dbReference type="ARBA" id="ARBA00022574"/>
    </source>
</evidence>
<dbReference type="Proteomes" id="UP000030748">
    <property type="component" value="Unassembled WGS sequence"/>
</dbReference>
<organism evidence="10 11">
    <name type="scientific">Erythranthe guttata</name>
    <name type="common">Yellow monkey flower</name>
    <name type="synonym">Mimulus guttatus</name>
    <dbReference type="NCBI Taxonomy" id="4155"/>
    <lineage>
        <taxon>Eukaryota</taxon>
        <taxon>Viridiplantae</taxon>
        <taxon>Streptophyta</taxon>
        <taxon>Embryophyta</taxon>
        <taxon>Tracheophyta</taxon>
        <taxon>Spermatophyta</taxon>
        <taxon>Magnoliopsida</taxon>
        <taxon>eudicotyledons</taxon>
        <taxon>Gunneridae</taxon>
        <taxon>Pentapetalae</taxon>
        <taxon>asterids</taxon>
        <taxon>lamiids</taxon>
        <taxon>Lamiales</taxon>
        <taxon>Phrymaceae</taxon>
        <taxon>Erythranthe</taxon>
    </lineage>
</organism>
<keyword evidence="1 7" id="KW-0853">WD repeat</keyword>
<dbReference type="PROSITE" id="PS50011">
    <property type="entry name" value="PROTEIN_KINASE_DOM"/>
    <property type="match status" value="1"/>
</dbReference>
<dbReference type="GO" id="GO:0004672">
    <property type="term" value="F:protein kinase activity"/>
    <property type="evidence" value="ECO:0007669"/>
    <property type="project" value="InterPro"/>
</dbReference>
<dbReference type="InterPro" id="IPR001680">
    <property type="entry name" value="WD40_rpt"/>
</dbReference>
<dbReference type="InterPro" id="IPR000719">
    <property type="entry name" value="Prot_kinase_dom"/>
</dbReference>
<dbReference type="PROSITE" id="PS50082">
    <property type="entry name" value="WD_REPEATS_2"/>
    <property type="match status" value="2"/>
</dbReference>
<dbReference type="InterPro" id="IPR015943">
    <property type="entry name" value="WD40/YVTN_repeat-like_dom_sf"/>
</dbReference>
<reference evidence="10 11" key="1">
    <citation type="journal article" date="2013" name="Proc. Natl. Acad. Sci. U.S.A.">
        <title>Fine-scale variation in meiotic recombination in Mimulus inferred from population shotgun sequencing.</title>
        <authorList>
            <person name="Hellsten U."/>
            <person name="Wright K.M."/>
            <person name="Jenkins J."/>
            <person name="Shu S."/>
            <person name="Yuan Y."/>
            <person name="Wessler S.R."/>
            <person name="Schmutz J."/>
            <person name="Willis J.H."/>
            <person name="Rokhsar D.S."/>
        </authorList>
    </citation>
    <scope>NUCLEOTIDE SEQUENCE [LARGE SCALE GENOMIC DNA]</scope>
    <source>
        <strain evidence="11">cv. DUN x IM62</strain>
    </source>
</reference>
<feature type="repeat" description="WD" evidence="7">
    <location>
        <begin position="498"/>
        <end position="537"/>
    </location>
</feature>
<dbReference type="GO" id="GO:0008270">
    <property type="term" value="F:zinc ion binding"/>
    <property type="evidence" value="ECO:0007669"/>
    <property type="project" value="UniProtKB-KW"/>
</dbReference>
<protein>
    <recommendedName>
        <fullName evidence="12">RING-type domain-containing protein</fullName>
    </recommendedName>
</protein>
<dbReference type="Gene3D" id="3.30.40.10">
    <property type="entry name" value="Zinc/RING finger domain, C3HC4 (zinc finger)"/>
    <property type="match status" value="1"/>
</dbReference>
<dbReference type="InterPro" id="IPR013083">
    <property type="entry name" value="Znf_RING/FYVE/PHD"/>
</dbReference>
<evidence type="ECO:0000256" key="6">
    <source>
        <dbReference type="PROSITE-ProRule" id="PRU00175"/>
    </source>
</evidence>
<dbReference type="InterPro" id="IPR001841">
    <property type="entry name" value="Znf_RING"/>
</dbReference>